<gene>
    <name evidence="1" type="ORF">rCG_60657</name>
</gene>
<proteinExistence type="predicted"/>
<organism evidence="1 2">
    <name type="scientific">Rattus norvegicus</name>
    <name type="common">Rat</name>
    <dbReference type="NCBI Taxonomy" id="10116"/>
    <lineage>
        <taxon>Eukaryota</taxon>
        <taxon>Metazoa</taxon>
        <taxon>Chordata</taxon>
        <taxon>Craniata</taxon>
        <taxon>Vertebrata</taxon>
        <taxon>Euteleostomi</taxon>
        <taxon>Mammalia</taxon>
        <taxon>Eutheria</taxon>
        <taxon>Euarchontoglires</taxon>
        <taxon>Glires</taxon>
        <taxon>Rodentia</taxon>
        <taxon>Myomorpha</taxon>
        <taxon>Muroidea</taxon>
        <taxon>Muridae</taxon>
        <taxon>Murinae</taxon>
        <taxon>Rattus</taxon>
    </lineage>
</organism>
<dbReference type="AlphaFoldDB" id="A6JKX6"/>
<evidence type="ECO:0000313" key="1">
    <source>
        <dbReference type="EMBL" id="EDL97342.1"/>
    </source>
</evidence>
<dbReference type="Proteomes" id="UP000234681">
    <property type="component" value="Chromosome 20"/>
</dbReference>
<dbReference type="EMBL" id="CH473988">
    <property type="protein sequence ID" value="EDL97342.1"/>
    <property type="molecule type" value="Genomic_DNA"/>
</dbReference>
<accession>A6JKX6</accession>
<evidence type="ECO:0000313" key="2">
    <source>
        <dbReference type="Proteomes" id="UP000234681"/>
    </source>
</evidence>
<protein>
    <submittedName>
        <fullName evidence="1">RCG60657</fullName>
    </submittedName>
</protein>
<reference evidence="2" key="1">
    <citation type="submission" date="2005-09" db="EMBL/GenBank/DDBJ databases">
        <authorList>
            <person name="Mural R.J."/>
            <person name="Li P.W."/>
            <person name="Adams M.D."/>
            <person name="Amanatides P.G."/>
            <person name="Baden-Tillson H."/>
            <person name="Barnstead M."/>
            <person name="Chin S.H."/>
            <person name="Dew I."/>
            <person name="Evans C.A."/>
            <person name="Ferriera S."/>
            <person name="Flanigan M."/>
            <person name="Fosler C."/>
            <person name="Glodek A."/>
            <person name="Gu Z."/>
            <person name="Holt R.A."/>
            <person name="Jennings D."/>
            <person name="Kraft C.L."/>
            <person name="Lu F."/>
            <person name="Nguyen T."/>
            <person name="Nusskern D.R."/>
            <person name="Pfannkoch C.M."/>
            <person name="Sitter C."/>
            <person name="Sutton G.G."/>
            <person name="Venter J.C."/>
            <person name="Wang Z."/>
            <person name="Woodage T."/>
            <person name="Zheng X.H."/>
            <person name="Zhong F."/>
        </authorList>
    </citation>
    <scope>NUCLEOTIDE SEQUENCE [LARGE SCALE GENOMIC DNA]</scope>
    <source>
        <strain>BN</strain>
        <strain evidence="2">Sprague-Dawley</strain>
    </source>
</reference>
<name>A6JKX6_RAT</name>
<sequence length="31" mass="3732">MFLTKQNGTWEVDLVLVKTPVRNVHKLWECF</sequence>